<dbReference type="Proteomes" id="UP000488956">
    <property type="component" value="Unassembled WGS sequence"/>
</dbReference>
<dbReference type="EMBL" id="QXGA01000017">
    <property type="protein sequence ID" value="KAE9155277.1"/>
    <property type="molecule type" value="Genomic_DNA"/>
</dbReference>
<evidence type="ECO:0000256" key="2">
    <source>
        <dbReference type="ARBA" id="ARBA00023136"/>
    </source>
</evidence>
<evidence type="ECO:0000313" key="9">
    <source>
        <dbReference type="EMBL" id="KAE9155277.1"/>
    </source>
</evidence>
<dbReference type="Proteomes" id="UP000440367">
    <property type="component" value="Unassembled WGS sequence"/>
</dbReference>
<accession>A0A6A3FYH2</accession>
<evidence type="ECO:0000256" key="3">
    <source>
        <dbReference type="ARBA" id="ARBA00023140"/>
    </source>
</evidence>
<evidence type="ECO:0000313" key="8">
    <source>
        <dbReference type="EMBL" id="KAE9140696.1"/>
    </source>
</evidence>
<dbReference type="Pfam" id="PF05648">
    <property type="entry name" value="PEX11"/>
    <property type="match status" value="1"/>
</dbReference>
<sequence length="247" mass="28553">MVFEDDALAKAVFFLSTTETRSQLYRLLQYGSKFTKWAFIQHWQLDRDAANAPSNVTQLEQAAGLPELKKQGPEEWRRRIVASLVFGDARRFFRFLQFLEMADLYRNVREPLRAVRVLRRLRITCFFFFYLIENYVVLRTRVLGVSPRDPFIRRLRRGCNGFWLMSILLALPLDRMMQRGTMLSTIKKLLDLPVASVGLSGLRVSDGLFGALGLASAQIGVYTRWVEVMAKFQQQHLKRLGATPDIA</sequence>
<evidence type="ECO:0000313" key="18">
    <source>
        <dbReference type="Proteomes" id="UP000440367"/>
    </source>
</evidence>
<dbReference type="AlphaFoldDB" id="A0A6A3FYH2"/>
<comment type="subcellular location">
    <subcellularLocation>
        <location evidence="4">Peroxisome membrane</location>
    </subcellularLocation>
</comment>
<dbReference type="EMBL" id="QXFW01000011">
    <property type="protein sequence ID" value="KAE9030699.1"/>
    <property type="molecule type" value="Genomic_DNA"/>
</dbReference>
<keyword evidence="1" id="KW-0962">Peroxisome biogenesis</keyword>
<evidence type="ECO:0000313" key="5">
    <source>
        <dbReference type="EMBL" id="KAE8949923.1"/>
    </source>
</evidence>
<evidence type="ECO:0000313" key="19">
    <source>
        <dbReference type="Proteomes" id="UP000440732"/>
    </source>
</evidence>
<gene>
    <name evidence="13" type="ORF">PF001_g561</name>
    <name evidence="12" type="ORF">PF002_g1174</name>
    <name evidence="11" type="ORF">PF004_g775</name>
    <name evidence="10" type="ORF">PF005_g864</name>
    <name evidence="9" type="ORF">PF006_g754</name>
    <name evidence="8" type="ORF">PF007_g559</name>
    <name evidence="14" type="ORF">PF008_g808</name>
    <name evidence="5" type="ORF">PF009_g560</name>
    <name evidence="7" type="ORF">PF010_g933</name>
    <name evidence="6" type="ORF">PF011_g476</name>
</gene>
<evidence type="ECO:0000313" key="10">
    <source>
        <dbReference type="EMBL" id="KAE9236866.1"/>
    </source>
</evidence>
<dbReference type="GO" id="GO:0005778">
    <property type="term" value="C:peroxisomal membrane"/>
    <property type="evidence" value="ECO:0007669"/>
    <property type="project" value="UniProtKB-SubCell"/>
</dbReference>
<name>A0A6A3FYH2_9STRA</name>
<proteinExistence type="predicted"/>
<evidence type="ECO:0000313" key="22">
    <source>
        <dbReference type="Proteomes" id="UP000476176"/>
    </source>
</evidence>
<reference evidence="15 16" key="1">
    <citation type="submission" date="2018-08" db="EMBL/GenBank/DDBJ databases">
        <title>Genomic investigation of the strawberry pathogen Phytophthora fragariae indicates pathogenicity is determined by transcriptional variation in three key races.</title>
        <authorList>
            <person name="Adams T.M."/>
            <person name="Armitage A.D."/>
            <person name="Sobczyk M.K."/>
            <person name="Bates H.J."/>
            <person name="Dunwell J.M."/>
            <person name="Nellist C.F."/>
            <person name="Harrison R.J."/>
        </authorList>
    </citation>
    <scope>NUCLEOTIDE SEQUENCE [LARGE SCALE GENOMIC DNA]</scope>
    <source>
        <strain evidence="13 17">A4</strain>
        <strain evidence="12 18">BC-1</strain>
        <strain evidence="11 22">BC-23</strain>
        <strain evidence="10 16">NOV-27</strain>
        <strain evidence="9 19">NOV-5</strain>
        <strain evidence="8 20">NOV-71</strain>
        <strain evidence="14 23">NOV-77</strain>
        <strain evidence="5 15">NOV-9</strain>
        <strain evidence="7 24">ONT-3</strain>
        <strain evidence="6 21">SCRP245</strain>
    </source>
</reference>
<dbReference type="Proteomes" id="UP000476176">
    <property type="component" value="Unassembled WGS sequence"/>
</dbReference>
<dbReference type="InterPro" id="IPR008733">
    <property type="entry name" value="PEX11"/>
</dbReference>
<evidence type="ECO:0000256" key="4">
    <source>
        <dbReference type="ARBA" id="ARBA00046271"/>
    </source>
</evidence>
<dbReference type="EMBL" id="QXFZ01000011">
    <property type="protein sequence ID" value="KAE9140696.1"/>
    <property type="molecule type" value="Genomic_DNA"/>
</dbReference>
<dbReference type="EMBL" id="QXGF01000011">
    <property type="protein sequence ID" value="KAE8949923.1"/>
    <property type="molecule type" value="Genomic_DNA"/>
</dbReference>
<evidence type="ECO:0000313" key="7">
    <source>
        <dbReference type="EMBL" id="KAE9138561.1"/>
    </source>
</evidence>
<evidence type="ECO:0000313" key="13">
    <source>
        <dbReference type="EMBL" id="KAE9330099.1"/>
    </source>
</evidence>
<dbReference type="EMBL" id="QXGB01000019">
    <property type="protein sequence ID" value="KAE9236866.1"/>
    <property type="molecule type" value="Genomic_DNA"/>
</dbReference>
<dbReference type="GO" id="GO:0016559">
    <property type="term" value="P:peroxisome fission"/>
    <property type="evidence" value="ECO:0007669"/>
    <property type="project" value="InterPro"/>
</dbReference>
<dbReference type="PANTHER" id="PTHR12652">
    <property type="entry name" value="PEROXISOMAL BIOGENESIS FACTOR 11"/>
    <property type="match status" value="1"/>
</dbReference>
<evidence type="ECO:0000313" key="11">
    <source>
        <dbReference type="EMBL" id="KAE9255012.1"/>
    </source>
</evidence>
<evidence type="ECO:0000313" key="24">
    <source>
        <dbReference type="Proteomes" id="UP000488956"/>
    </source>
</evidence>
<dbReference type="Proteomes" id="UP000441208">
    <property type="component" value="Unassembled WGS sequence"/>
</dbReference>
<keyword evidence="2" id="KW-0472">Membrane</keyword>
<dbReference type="Proteomes" id="UP000460718">
    <property type="component" value="Unassembled WGS sequence"/>
</dbReference>
<evidence type="ECO:0000313" key="15">
    <source>
        <dbReference type="Proteomes" id="UP000429523"/>
    </source>
</evidence>
<evidence type="ECO:0000313" key="16">
    <source>
        <dbReference type="Proteomes" id="UP000433483"/>
    </source>
</evidence>
<dbReference type="Proteomes" id="UP000437068">
    <property type="component" value="Unassembled WGS sequence"/>
</dbReference>
<dbReference type="EMBL" id="QXGC01000017">
    <property type="protein sequence ID" value="KAE9255012.1"/>
    <property type="molecule type" value="Genomic_DNA"/>
</dbReference>
<evidence type="ECO:0000256" key="1">
    <source>
        <dbReference type="ARBA" id="ARBA00022593"/>
    </source>
</evidence>
<evidence type="ECO:0000313" key="6">
    <source>
        <dbReference type="EMBL" id="KAE9030699.1"/>
    </source>
</evidence>
<protein>
    <submittedName>
        <fullName evidence="5">Uncharacterized protein</fullName>
    </submittedName>
</protein>
<evidence type="ECO:0000313" key="12">
    <source>
        <dbReference type="EMBL" id="KAE9257307.1"/>
    </source>
</evidence>
<keyword evidence="16" id="KW-1185">Reference proteome</keyword>
<evidence type="ECO:0000313" key="14">
    <source>
        <dbReference type="EMBL" id="KAE9361684.1"/>
    </source>
</evidence>
<dbReference type="EMBL" id="QXGE01000011">
    <property type="protein sequence ID" value="KAE9330099.1"/>
    <property type="molecule type" value="Genomic_DNA"/>
</dbReference>
<dbReference type="EMBL" id="QXFY01000018">
    <property type="protein sequence ID" value="KAE9361684.1"/>
    <property type="molecule type" value="Genomic_DNA"/>
</dbReference>
<evidence type="ECO:0000313" key="21">
    <source>
        <dbReference type="Proteomes" id="UP000460718"/>
    </source>
</evidence>
<evidence type="ECO:0000313" key="20">
    <source>
        <dbReference type="Proteomes" id="UP000441208"/>
    </source>
</evidence>
<evidence type="ECO:0000313" key="23">
    <source>
        <dbReference type="Proteomes" id="UP000486351"/>
    </source>
</evidence>
<keyword evidence="3" id="KW-0576">Peroxisome</keyword>
<dbReference type="Proteomes" id="UP000433483">
    <property type="component" value="Unassembled WGS sequence"/>
</dbReference>
<dbReference type="EMBL" id="QXFX01000021">
    <property type="protein sequence ID" value="KAE9138561.1"/>
    <property type="molecule type" value="Genomic_DNA"/>
</dbReference>
<dbReference type="Proteomes" id="UP000440732">
    <property type="component" value="Unassembled WGS sequence"/>
</dbReference>
<dbReference type="Proteomes" id="UP000429523">
    <property type="component" value="Unassembled WGS sequence"/>
</dbReference>
<dbReference type="PANTHER" id="PTHR12652:SF50">
    <property type="entry name" value="PEROXIN 11"/>
    <property type="match status" value="1"/>
</dbReference>
<comment type="caution">
    <text evidence="5">The sequence shown here is derived from an EMBL/GenBank/DDBJ whole genome shotgun (WGS) entry which is preliminary data.</text>
</comment>
<evidence type="ECO:0000313" key="17">
    <source>
        <dbReference type="Proteomes" id="UP000437068"/>
    </source>
</evidence>
<organism evidence="5 15">
    <name type="scientific">Phytophthora fragariae</name>
    <dbReference type="NCBI Taxonomy" id="53985"/>
    <lineage>
        <taxon>Eukaryota</taxon>
        <taxon>Sar</taxon>
        <taxon>Stramenopiles</taxon>
        <taxon>Oomycota</taxon>
        <taxon>Peronosporomycetes</taxon>
        <taxon>Peronosporales</taxon>
        <taxon>Peronosporaceae</taxon>
        <taxon>Phytophthora</taxon>
    </lineage>
</organism>
<dbReference type="OrthoDB" id="411017at2759"/>
<dbReference type="EMBL" id="QXGD01000027">
    <property type="protein sequence ID" value="KAE9257307.1"/>
    <property type="molecule type" value="Genomic_DNA"/>
</dbReference>
<dbReference type="Proteomes" id="UP000486351">
    <property type="component" value="Unassembled WGS sequence"/>
</dbReference>